<comment type="similarity">
    <text evidence="3">Belongs to the complex I 75 kDa subunit family.</text>
</comment>
<dbReference type="GO" id="GO:0016020">
    <property type="term" value="C:membrane"/>
    <property type="evidence" value="ECO:0007669"/>
    <property type="project" value="UniProtKB-SubCell"/>
</dbReference>
<keyword evidence="16" id="KW-1185">Reference proteome</keyword>
<evidence type="ECO:0000256" key="2">
    <source>
        <dbReference type="ARBA" id="ARBA00004370"/>
    </source>
</evidence>
<keyword evidence="6" id="KW-0479">Metal-binding</keyword>
<evidence type="ECO:0000256" key="4">
    <source>
        <dbReference type="ARBA" id="ARBA00022485"/>
    </source>
</evidence>
<evidence type="ECO:0000313" key="15">
    <source>
        <dbReference type="EMBL" id="MBE9608773.1"/>
    </source>
</evidence>
<keyword evidence="11" id="KW-0472">Membrane</keyword>
<evidence type="ECO:0000256" key="8">
    <source>
        <dbReference type="ARBA" id="ARBA00023004"/>
    </source>
</evidence>
<evidence type="ECO:0000256" key="6">
    <source>
        <dbReference type="ARBA" id="ARBA00022723"/>
    </source>
</evidence>
<gene>
    <name evidence="15" type="ORF">INR99_05360</name>
</gene>
<dbReference type="InterPro" id="IPR036010">
    <property type="entry name" value="2Fe-2S_ferredoxin-like_sf"/>
</dbReference>
<dbReference type="GO" id="GO:0051537">
    <property type="term" value="F:2 iron, 2 sulfur cluster binding"/>
    <property type="evidence" value="ECO:0007669"/>
    <property type="project" value="UniProtKB-KW"/>
</dbReference>
<evidence type="ECO:0000256" key="9">
    <source>
        <dbReference type="ARBA" id="ARBA00023014"/>
    </source>
</evidence>
<name>A0A8J7K7Y9_9NEIS</name>
<dbReference type="Gene3D" id="3.10.20.740">
    <property type="match status" value="1"/>
</dbReference>
<dbReference type="FunFam" id="3.10.20.740:FF:000004">
    <property type="entry name" value="NADH-quinone oxidoreductase"/>
    <property type="match status" value="1"/>
</dbReference>
<dbReference type="AlphaFoldDB" id="A0A8J7K7Y9"/>
<dbReference type="EMBL" id="JADFUA010000002">
    <property type="protein sequence ID" value="MBE9608773.1"/>
    <property type="molecule type" value="Genomic_DNA"/>
</dbReference>
<dbReference type="Pfam" id="PF13459">
    <property type="entry name" value="Fer4_15"/>
    <property type="match status" value="1"/>
</dbReference>
<dbReference type="PROSITE" id="PS51839">
    <property type="entry name" value="4FE4S_HC3"/>
    <property type="match status" value="1"/>
</dbReference>
<organism evidence="15 16">
    <name type="scientific">Chitinilyticum piscinae</name>
    <dbReference type="NCBI Taxonomy" id="2866724"/>
    <lineage>
        <taxon>Bacteria</taxon>
        <taxon>Pseudomonadati</taxon>
        <taxon>Pseudomonadota</taxon>
        <taxon>Betaproteobacteria</taxon>
        <taxon>Neisseriales</taxon>
        <taxon>Chitinibacteraceae</taxon>
        <taxon>Chitinilyticum</taxon>
    </lineage>
</organism>
<dbReference type="InterPro" id="IPR000283">
    <property type="entry name" value="NADH_UbQ_OxRdtase_75kDa_su_CS"/>
</dbReference>
<dbReference type="SMART" id="SM00929">
    <property type="entry name" value="NADH-G_4Fe-4S_3"/>
    <property type="match status" value="1"/>
</dbReference>
<sequence length="243" mass="26888">MNGNDFTFVLDGENIRFEPGQTIMEAATQAGIYIPHLCYHADYRPRGSCKLCTVKINGRFGSACTMPVQPGMQIDNDTDELTAMRRRLVQMLFVEGNHYCPHCEKSGNCQLQAVAYHVGMTDSHYPHFYPLRQLDASHPDMLLDRDRCIACELCVRASLESDGKAVFGLAGRGSRTRVVVNSESGLLGDSDFSADDVAARICPTGALIPKREAYLRPIGARQYDLRDIAHNAPPDPPSPEQMP</sequence>
<dbReference type="Pfam" id="PF10588">
    <property type="entry name" value="NADH-G_4Fe-4S_3"/>
    <property type="match status" value="1"/>
</dbReference>
<evidence type="ECO:0000256" key="3">
    <source>
        <dbReference type="ARBA" id="ARBA00005404"/>
    </source>
</evidence>
<comment type="cofactor">
    <cofactor evidence="12">
        <name>[2Fe-2S] cluster</name>
        <dbReference type="ChEBI" id="CHEBI:190135"/>
    </cofactor>
</comment>
<evidence type="ECO:0000259" key="14">
    <source>
        <dbReference type="PROSITE" id="PS51839"/>
    </source>
</evidence>
<dbReference type="InterPro" id="IPR001041">
    <property type="entry name" value="2Fe-2S_ferredoxin-type"/>
</dbReference>
<dbReference type="GO" id="GO:0051539">
    <property type="term" value="F:4 iron, 4 sulfur cluster binding"/>
    <property type="evidence" value="ECO:0007669"/>
    <property type="project" value="UniProtKB-KW"/>
</dbReference>
<evidence type="ECO:0000256" key="7">
    <source>
        <dbReference type="ARBA" id="ARBA00022967"/>
    </source>
</evidence>
<feature type="domain" description="2Fe-2S ferredoxin-type" evidence="13">
    <location>
        <begin position="4"/>
        <end position="80"/>
    </location>
</feature>
<keyword evidence="4" id="KW-0004">4Fe-4S</keyword>
<keyword evidence="8" id="KW-0408">Iron</keyword>
<dbReference type="InterPro" id="IPR016214">
    <property type="entry name" value="NAD-red_Hydgase_HoxS_gsu"/>
</dbReference>
<dbReference type="Gene3D" id="3.30.70.20">
    <property type="match status" value="1"/>
</dbReference>
<dbReference type="GO" id="GO:0016491">
    <property type="term" value="F:oxidoreductase activity"/>
    <property type="evidence" value="ECO:0007669"/>
    <property type="project" value="InterPro"/>
</dbReference>
<evidence type="ECO:0000259" key="13">
    <source>
        <dbReference type="PROSITE" id="PS51085"/>
    </source>
</evidence>
<dbReference type="PROSITE" id="PS00642">
    <property type="entry name" value="COMPLEX1_75K_2"/>
    <property type="match status" value="1"/>
</dbReference>
<keyword evidence="9" id="KW-0411">Iron-sulfur</keyword>
<dbReference type="InterPro" id="IPR019574">
    <property type="entry name" value="NADH_UbQ_OxRdtase_Gsu_4Fe4S-bd"/>
</dbReference>
<keyword evidence="7" id="KW-1278">Translocase</keyword>
<keyword evidence="10" id="KW-0520">NAD</keyword>
<proteinExistence type="inferred from homology"/>
<dbReference type="RefSeq" id="WP_194115297.1">
    <property type="nucleotide sequence ID" value="NZ_JADFUA010000002.1"/>
</dbReference>
<evidence type="ECO:0000256" key="5">
    <source>
        <dbReference type="ARBA" id="ARBA00022714"/>
    </source>
</evidence>
<accession>A0A8J7K7Y9</accession>
<protein>
    <submittedName>
        <fullName evidence="15">(2Fe-2S)-binding protein</fullName>
    </submittedName>
</protein>
<dbReference type="CDD" id="cd00207">
    <property type="entry name" value="fer2"/>
    <property type="match status" value="1"/>
</dbReference>
<dbReference type="GO" id="GO:0046872">
    <property type="term" value="F:metal ion binding"/>
    <property type="evidence" value="ECO:0007669"/>
    <property type="project" value="UniProtKB-KW"/>
</dbReference>
<evidence type="ECO:0000256" key="11">
    <source>
        <dbReference type="ARBA" id="ARBA00023136"/>
    </source>
</evidence>
<dbReference type="PIRSF" id="PIRSF000309">
    <property type="entry name" value="NAD_red_hyd_HoxU"/>
    <property type="match status" value="1"/>
</dbReference>
<evidence type="ECO:0000256" key="1">
    <source>
        <dbReference type="ARBA" id="ARBA00001966"/>
    </source>
</evidence>
<keyword evidence="5" id="KW-0001">2Fe-2S</keyword>
<dbReference type="GO" id="GO:0042773">
    <property type="term" value="P:ATP synthesis coupled electron transport"/>
    <property type="evidence" value="ECO:0007669"/>
    <property type="project" value="InterPro"/>
</dbReference>
<feature type="domain" description="4Fe-4S His(Cys)3-ligated-type" evidence="14">
    <location>
        <begin position="80"/>
        <end position="119"/>
    </location>
</feature>
<evidence type="ECO:0000256" key="10">
    <source>
        <dbReference type="ARBA" id="ARBA00023027"/>
    </source>
</evidence>
<dbReference type="PROSITE" id="PS51085">
    <property type="entry name" value="2FE2S_FER_2"/>
    <property type="match status" value="1"/>
</dbReference>
<comment type="caution">
    <text evidence="15">The sequence shown here is derived from an EMBL/GenBank/DDBJ whole genome shotgun (WGS) entry which is preliminary data.</text>
</comment>
<dbReference type="GO" id="GO:0008137">
    <property type="term" value="F:NADH dehydrogenase (ubiquinone) activity"/>
    <property type="evidence" value="ECO:0007669"/>
    <property type="project" value="InterPro"/>
</dbReference>
<reference evidence="15 16" key="1">
    <citation type="submission" date="2020-10" db="EMBL/GenBank/DDBJ databases">
        <title>The genome sequence of Chitinilyticum litopenaei 4Y14.</title>
        <authorList>
            <person name="Liu Y."/>
        </authorList>
    </citation>
    <scope>NUCLEOTIDE SEQUENCE [LARGE SCALE GENOMIC DNA]</scope>
    <source>
        <strain evidence="15 16">4Y14</strain>
    </source>
</reference>
<evidence type="ECO:0000256" key="12">
    <source>
        <dbReference type="ARBA" id="ARBA00034078"/>
    </source>
</evidence>
<dbReference type="Proteomes" id="UP000604481">
    <property type="component" value="Unassembled WGS sequence"/>
</dbReference>
<dbReference type="Pfam" id="PF13510">
    <property type="entry name" value="Fer2_4"/>
    <property type="match status" value="1"/>
</dbReference>
<comment type="subcellular location">
    <subcellularLocation>
        <location evidence="2">Membrane</location>
    </subcellularLocation>
</comment>
<dbReference type="SUPFAM" id="SSF54292">
    <property type="entry name" value="2Fe-2S ferredoxin-like"/>
    <property type="match status" value="1"/>
</dbReference>
<comment type="cofactor">
    <cofactor evidence="1">
        <name>[4Fe-4S] cluster</name>
        <dbReference type="ChEBI" id="CHEBI:49883"/>
    </cofactor>
</comment>
<evidence type="ECO:0000313" key="16">
    <source>
        <dbReference type="Proteomes" id="UP000604481"/>
    </source>
</evidence>